<dbReference type="RefSeq" id="WP_195005269.1">
    <property type="nucleotide sequence ID" value="NZ_JADLQN010000016.1"/>
</dbReference>
<name>A0ABS0DJ01_9NOCA</name>
<accession>A0ABS0DJ01</accession>
<feature type="coiled-coil region" evidence="1">
    <location>
        <begin position="112"/>
        <end position="139"/>
    </location>
</feature>
<protein>
    <submittedName>
        <fullName evidence="3">Uncharacterized protein</fullName>
    </submittedName>
</protein>
<feature type="region of interest" description="Disordered" evidence="2">
    <location>
        <begin position="1"/>
        <end position="25"/>
    </location>
</feature>
<reference evidence="3 4" key="1">
    <citation type="submission" date="2020-10" db="EMBL/GenBank/DDBJ databases">
        <title>Identification of Nocardia species via Next-generation sequencing and recognition of intraspecies genetic diversity.</title>
        <authorList>
            <person name="Li P."/>
            <person name="Li P."/>
            <person name="Lu B."/>
        </authorList>
    </citation>
    <scope>NUCLEOTIDE SEQUENCE [LARGE SCALE GENOMIC DNA]</scope>
    <source>
        <strain evidence="3 4">BJ06-0143</strain>
    </source>
</reference>
<evidence type="ECO:0000256" key="2">
    <source>
        <dbReference type="SAM" id="MobiDB-lite"/>
    </source>
</evidence>
<dbReference type="Proteomes" id="UP000707731">
    <property type="component" value="Unassembled WGS sequence"/>
</dbReference>
<evidence type="ECO:0000256" key="1">
    <source>
        <dbReference type="SAM" id="Coils"/>
    </source>
</evidence>
<keyword evidence="1" id="KW-0175">Coiled coil</keyword>
<organism evidence="3 4">
    <name type="scientific">Nocardia higoensis</name>
    <dbReference type="NCBI Taxonomy" id="228599"/>
    <lineage>
        <taxon>Bacteria</taxon>
        <taxon>Bacillati</taxon>
        <taxon>Actinomycetota</taxon>
        <taxon>Actinomycetes</taxon>
        <taxon>Mycobacteriales</taxon>
        <taxon>Nocardiaceae</taxon>
        <taxon>Nocardia</taxon>
    </lineage>
</organism>
<comment type="caution">
    <text evidence="3">The sequence shown here is derived from an EMBL/GenBank/DDBJ whole genome shotgun (WGS) entry which is preliminary data.</text>
</comment>
<dbReference type="EMBL" id="JADLQN010000016">
    <property type="protein sequence ID" value="MBF6358436.1"/>
    <property type="molecule type" value="Genomic_DNA"/>
</dbReference>
<keyword evidence="4" id="KW-1185">Reference proteome</keyword>
<proteinExistence type="predicted"/>
<evidence type="ECO:0000313" key="4">
    <source>
        <dbReference type="Proteomes" id="UP000707731"/>
    </source>
</evidence>
<gene>
    <name evidence="3" type="ORF">IU449_28475</name>
</gene>
<sequence>MTLPGQHLTDPTDFVRGRWNSDGPHTPESIAAAATAIEELMRYLAHATRRDLDVPTLYAATGSLAHATQISEQVLTQLANSCVAVSGRADLRHDVADADPSSAALIAADELGVEASRDVRSLRRLLDQAQQQLAHLYVTGDDE</sequence>
<evidence type="ECO:0000313" key="3">
    <source>
        <dbReference type="EMBL" id="MBF6358436.1"/>
    </source>
</evidence>